<dbReference type="PROSITE" id="PS51330">
    <property type="entry name" value="DHFR_2"/>
    <property type="match status" value="1"/>
</dbReference>
<dbReference type="STRING" id="1524460.IX84_21325"/>
<evidence type="ECO:0000256" key="7">
    <source>
        <dbReference type="ARBA" id="ARBA00025067"/>
    </source>
</evidence>
<dbReference type="RefSeq" id="WP_044225050.1">
    <property type="nucleotide sequence ID" value="NZ_JBKAGJ010000010.1"/>
</dbReference>
<dbReference type="Pfam" id="PF00186">
    <property type="entry name" value="DHFR_1"/>
    <property type="match status" value="1"/>
</dbReference>
<dbReference type="PRINTS" id="PR00070">
    <property type="entry name" value="DHFR"/>
</dbReference>
<dbReference type="SUPFAM" id="SSF53597">
    <property type="entry name" value="Dihydrofolate reductase-like"/>
    <property type="match status" value="1"/>
</dbReference>
<keyword evidence="5 8" id="KW-0521">NADP</keyword>
<protein>
    <recommendedName>
        <fullName evidence="3 8">Dihydrofolate reductase</fullName>
        <ecNumber evidence="3 8">1.5.1.3</ecNumber>
    </recommendedName>
</protein>
<dbReference type="UniPathway" id="UPA00077">
    <property type="reaction ID" value="UER00158"/>
</dbReference>
<dbReference type="GO" id="GO:0046452">
    <property type="term" value="P:dihydrofolate metabolic process"/>
    <property type="evidence" value="ECO:0007669"/>
    <property type="project" value="TreeGrafter"/>
</dbReference>
<dbReference type="PIRSF" id="PIRSF000194">
    <property type="entry name" value="DHFR"/>
    <property type="match status" value="1"/>
</dbReference>
<dbReference type="GO" id="GO:0004146">
    <property type="term" value="F:dihydrofolate reductase activity"/>
    <property type="evidence" value="ECO:0007669"/>
    <property type="project" value="UniProtKB-EC"/>
</dbReference>
<evidence type="ECO:0000259" key="10">
    <source>
        <dbReference type="PROSITE" id="PS51330"/>
    </source>
</evidence>
<comment type="caution">
    <text evidence="11">The sequence shown here is derived from an EMBL/GenBank/DDBJ whole genome shotgun (WGS) entry which is preliminary data.</text>
</comment>
<accession>A0A098S2U1</accession>
<dbReference type="EMBL" id="JPOS01000079">
    <property type="protein sequence ID" value="KGE86346.1"/>
    <property type="molecule type" value="Genomic_DNA"/>
</dbReference>
<dbReference type="OrthoDB" id="9804315at2"/>
<dbReference type="EC" id="1.5.1.3" evidence="3 8"/>
<comment type="similarity">
    <text evidence="2 8 9">Belongs to the dihydrofolate reductase family.</text>
</comment>
<keyword evidence="6 8" id="KW-0560">Oxidoreductase</keyword>
<dbReference type="PROSITE" id="PS00075">
    <property type="entry name" value="DHFR_1"/>
    <property type="match status" value="1"/>
</dbReference>
<dbReference type="InterPro" id="IPR012259">
    <property type="entry name" value="DHFR"/>
</dbReference>
<dbReference type="GO" id="GO:0046655">
    <property type="term" value="P:folic acid metabolic process"/>
    <property type="evidence" value="ECO:0007669"/>
    <property type="project" value="TreeGrafter"/>
</dbReference>
<proteinExistence type="inferred from homology"/>
<evidence type="ECO:0000256" key="9">
    <source>
        <dbReference type="RuleBase" id="RU004474"/>
    </source>
</evidence>
<evidence type="ECO:0000256" key="6">
    <source>
        <dbReference type="ARBA" id="ARBA00023002"/>
    </source>
</evidence>
<gene>
    <name evidence="11" type="ORF">IX84_21325</name>
</gene>
<dbReference type="Proteomes" id="UP000029736">
    <property type="component" value="Unassembled WGS sequence"/>
</dbReference>
<dbReference type="InterPro" id="IPR001796">
    <property type="entry name" value="DHFR_dom"/>
</dbReference>
<sequence>MKIVMIAARSDNGVIGKDGGLPWSMPADEAFFLNEIEGCFLLSGRKSYESNQGNTIFKDKQFVIITRRKNYKVGPGGEIAHSVEEGIALARHKQVPRRCVLGGGEIYRQALPYADELILTDIHTQVENGDAFFPAFSAEDWKLTQQEPHEADANNPFPYTFKWFRRQL</sequence>
<organism evidence="11 12">
    <name type="scientific">Phaeodactylibacter xiamenensis</name>
    <dbReference type="NCBI Taxonomy" id="1524460"/>
    <lineage>
        <taxon>Bacteria</taxon>
        <taxon>Pseudomonadati</taxon>
        <taxon>Bacteroidota</taxon>
        <taxon>Saprospiria</taxon>
        <taxon>Saprospirales</taxon>
        <taxon>Haliscomenobacteraceae</taxon>
        <taxon>Phaeodactylibacter</taxon>
    </lineage>
</organism>
<dbReference type="GO" id="GO:0046654">
    <property type="term" value="P:tetrahydrofolate biosynthetic process"/>
    <property type="evidence" value="ECO:0007669"/>
    <property type="project" value="UniProtKB-UniPathway"/>
</dbReference>
<dbReference type="GO" id="GO:0006730">
    <property type="term" value="P:one-carbon metabolic process"/>
    <property type="evidence" value="ECO:0007669"/>
    <property type="project" value="UniProtKB-KW"/>
</dbReference>
<dbReference type="InterPro" id="IPR024072">
    <property type="entry name" value="DHFR-like_dom_sf"/>
</dbReference>
<dbReference type="PANTHER" id="PTHR48069:SF3">
    <property type="entry name" value="DIHYDROFOLATE REDUCTASE"/>
    <property type="match status" value="1"/>
</dbReference>
<dbReference type="Gene3D" id="3.40.430.10">
    <property type="entry name" value="Dihydrofolate Reductase, subunit A"/>
    <property type="match status" value="1"/>
</dbReference>
<feature type="domain" description="DHFR" evidence="10">
    <location>
        <begin position="2"/>
        <end position="166"/>
    </location>
</feature>
<evidence type="ECO:0000256" key="5">
    <source>
        <dbReference type="ARBA" id="ARBA00022857"/>
    </source>
</evidence>
<evidence type="ECO:0000256" key="2">
    <source>
        <dbReference type="ARBA" id="ARBA00009539"/>
    </source>
</evidence>
<dbReference type="CDD" id="cd00209">
    <property type="entry name" value="DHFR"/>
    <property type="match status" value="1"/>
</dbReference>
<evidence type="ECO:0000256" key="3">
    <source>
        <dbReference type="ARBA" id="ARBA00012856"/>
    </source>
</evidence>
<comment type="function">
    <text evidence="7 8">Key enzyme in folate metabolism. Catalyzes an essential reaction for de novo glycine and purine synthesis, and for DNA precursor synthesis.</text>
</comment>
<evidence type="ECO:0000256" key="1">
    <source>
        <dbReference type="ARBA" id="ARBA00004903"/>
    </source>
</evidence>
<dbReference type="InterPro" id="IPR017925">
    <property type="entry name" value="DHFR_CS"/>
</dbReference>
<dbReference type="PANTHER" id="PTHR48069">
    <property type="entry name" value="DIHYDROFOLATE REDUCTASE"/>
    <property type="match status" value="1"/>
</dbReference>
<evidence type="ECO:0000313" key="12">
    <source>
        <dbReference type="Proteomes" id="UP000029736"/>
    </source>
</evidence>
<comment type="catalytic activity">
    <reaction evidence="8">
        <text>(6S)-5,6,7,8-tetrahydrofolate + NADP(+) = 7,8-dihydrofolate + NADPH + H(+)</text>
        <dbReference type="Rhea" id="RHEA:15009"/>
        <dbReference type="ChEBI" id="CHEBI:15378"/>
        <dbReference type="ChEBI" id="CHEBI:57451"/>
        <dbReference type="ChEBI" id="CHEBI:57453"/>
        <dbReference type="ChEBI" id="CHEBI:57783"/>
        <dbReference type="ChEBI" id="CHEBI:58349"/>
        <dbReference type="EC" id="1.5.1.3"/>
    </reaction>
</comment>
<name>A0A098S2U1_9BACT</name>
<keyword evidence="12" id="KW-1185">Reference proteome</keyword>
<comment type="pathway">
    <text evidence="1 8">Cofactor biosynthesis; tetrahydrofolate biosynthesis; 5,6,7,8-tetrahydrofolate from 7,8-dihydrofolate: step 1/1.</text>
</comment>
<dbReference type="GO" id="GO:0050661">
    <property type="term" value="F:NADP binding"/>
    <property type="evidence" value="ECO:0007669"/>
    <property type="project" value="InterPro"/>
</dbReference>
<reference evidence="11 12" key="1">
    <citation type="journal article" date="2014" name="Int. J. Syst. Evol. Microbiol.">
        <title>Phaeodactylibacter xiamenensis gen. nov., sp. nov., a member of the family Saprospiraceae isolated from the marine alga Phaeodactylum tricornutum.</title>
        <authorList>
            <person name="Chen Z.Jr."/>
            <person name="Lei X."/>
            <person name="Lai Q."/>
            <person name="Li Y."/>
            <person name="Zhang B."/>
            <person name="Zhang J."/>
            <person name="Zhang H."/>
            <person name="Yang L."/>
            <person name="Zheng W."/>
            <person name="Tian Y."/>
            <person name="Yu Z."/>
            <person name="Xu H.Jr."/>
            <person name="Zheng T."/>
        </authorList>
    </citation>
    <scope>NUCLEOTIDE SEQUENCE [LARGE SCALE GENOMIC DNA]</scope>
    <source>
        <strain evidence="11 12">KD52</strain>
    </source>
</reference>
<evidence type="ECO:0000256" key="4">
    <source>
        <dbReference type="ARBA" id="ARBA00022563"/>
    </source>
</evidence>
<keyword evidence="4 8" id="KW-0554">One-carbon metabolism</keyword>
<dbReference type="GO" id="GO:0005829">
    <property type="term" value="C:cytosol"/>
    <property type="evidence" value="ECO:0007669"/>
    <property type="project" value="TreeGrafter"/>
</dbReference>
<evidence type="ECO:0000256" key="8">
    <source>
        <dbReference type="PIRNR" id="PIRNR000194"/>
    </source>
</evidence>
<dbReference type="AlphaFoldDB" id="A0A098S2U1"/>
<evidence type="ECO:0000313" key="11">
    <source>
        <dbReference type="EMBL" id="KGE86346.1"/>
    </source>
</evidence>